<dbReference type="RefSeq" id="WP_202859396.1">
    <property type="nucleotide sequence ID" value="NZ_JAEUGD010000067.1"/>
</dbReference>
<feature type="active site" description="Proton acceptor" evidence="1">
    <location>
        <position position="19"/>
    </location>
</feature>
<dbReference type="Gene3D" id="3.40.50.2000">
    <property type="entry name" value="Glycogen Phosphorylase B"/>
    <property type="match status" value="1"/>
</dbReference>
<keyword evidence="4" id="KW-1185">Reference proteome</keyword>
<dbReference type="InterPro" id="IPR020023">
    <property type="entry name" value="PseG"/>
</dbReference>
<keyword evidence="3" id="KW-0378">Hydrolase</keyword>
<comment type="caution">
    <text evidence="3">The sequence shown here is derived from an EMBL/GenBank/DDBJ whole genome shotgun (WGS) entry which is preliminary data.</text>
</comment>
<feature type="binding site" evidence="2">
    <location>
        <position position="145"/>
    </location>
    <ligand>
        <name>substrate</name>
    </ligand>
</feature>
<accession>A0A937G375</accession>
<evidence type="ECO:0000256" key="2">
    <source>
        <dbReference type="PIRSR" id="PIRSR620023-2"/>
    </source>
</evidence>
<reference evidence="3" key="1">
    <citation type="submission" date="2021-01" db="EMBL/GenBank/DDBJ databases">
        <title>Fulvivirga kasyanovii gen. nov., sp nov., a novel member of the phylum Bacteroidetes isolated from seawater in a mussel farm.</title>
        <authorList>
            <person name="Zhao L.-H."/>
            <person name="Wang Z.-J."/>
        </authorList>
    </citation>
    <scope>NUCLEOTIDE SEQUENCE</scope>
    <source>
        <strain evidence="3">29W222</strain>
    </source>
</reference>
<dbReference type="EC" id="3.6.1.57" evidence="3"/>
<proteinExistence type="predicted"/>
<dbReference type="EMBL" id="JAEUGD010000067">
    <property type="protein sequence ID" value="MBL6449857.1"/>
    <property type="molecule type" value="Genomic_DNA"/>
</dbReference>
<dbReference type="GO" id="GO:0016787">
    <property type="term" value="F:hydrolase activity"/>
    <property type="evidence" value="ECO:0007669"/>
    <property type="project" value="UniProtKB-KW"/>
</dbReference>
<dbReference type="Proteomes" id="UP000614216">
    <property type="component" value="Unassembled WGS sequence"/>
</dbReference>
<evidence type="ECO:0000256" key="1">
    <source>
        <dbReference type="PIRSR" id="PIRSR620023-1"/>
    </source>
</evidence>
<gene>
    <name evidence="3" type="primary">pseG</name>
    <name evidence="3" type="ORF">JMN32_26330</name>
</gene>
<sequence length="326" mass="36762">MSKNVLIRADGDKTMGYGHLVRCMSLAHMIKDAFQIIFYTKNIPPEIEEEANSHGFGIKKISTEEEFFDNIRPGSITVLDGYNFDVKYQETIKSRHSKLVYIDDLCNQKFLADVIINHAPGINKGCYQAQPYTKYLLGQDYALLRPAFLKAAKENIQQKPLKEIFICFGGSDYSNLTETVINCILNQSTQLKINVVVSAINPHLAQLKTIQQEHSSLNIQVGLSQEQMVNLMKQSQIAIVPASGILFEVLAVGLQTVSGYYIDNQKSIYEGFKKINAFFDAMQFKKRQLTTAFVNAEKSLLQNKNSDIRLIDGLSGERIKTSFLNL</sequence>
<dbReference type="NCBIfam" id="TIGR03590">
    <property type="entry name" value="PseG"/>
    <property type="match status" value="1"/>
</dbReference>
<evidence type="ECO:0000313" key="4">
    <source>
        <dbReference type="Proteomes" id="UP000614216"/>
    </source>
</evidence>
<organism evidence="3 4">
    <name type="scientific">Fulvivirga marina</name>
    <dbReference type="NCBI Taxonomy" id="2494733"/>
    <lineage>
        <taxon>Bacteria</taxon>
        <taxon>Pseudomonadati</taxon>
        <taxon>Bacteroidota</taxon>
        <taxon>Cytophagia</taxon>
        <taxon>Cytophagales</taxon>
        <taxon>Fulvivirgaceae</taxon>
        <taxon>Fulvivirga</taxon>
    </lineage>
</organism>
<dbReference type="AlphaFoldDB" id="A0A937G375"/>
<evidence type="ECO:0000313" key="3">
    <source>
        <dbReference type="EMBL" id="MBL6449857.1"/>
    </source>
</evidence>
<name>A0A937G375_9BACT</name>
<dbReference type="Gene3D" id="3.40.50.11190">
    <property type="match status" value="1"/>
</dbReference>
<feature type="binding site" evidence="2">
    <location>
        <position position="248"/>
    </location>
    <ligand>
        <name>substrate</name>
    </ligand>
</feature>
<protein>
    <submittedName>
        <fullName evidence="3">UDP-2,4-diacetamido-2,4, 6-trideoxy-beta-L-altropyranose hydrolase</fullName>
        <ecNumber evidence="3">3.6.1.57</ecNumber>
    </submittedName>
</protein>